<dbReference type="Pfam" id="PF04413">
    <property type="entry name" value="Glycos_transf_N"/>
    <property type="match status" value="1"/>
</dbReference>
<comment type="subcellular location">
    <subcellularLocation>
        <location evidence="8">Cell membrane</location>
    </subcellularLocation>
</comment>
<protein>
    <recommendedName>
        <fullName evidence="4 8">3-deoxy-D-manno-octulosonic acid transferase</fullName>
        <shortName evidence="8">Kdo transferase</shortName>
        <ecNumber evidence="3 8">2.4.99.12</ecNumber>
    </recommendedName>
    <alternativeName>
        <fullName evidence="6 8">Lipid IV(A) 3-deoxy-D-manno-octulosonic acid transferase</fullName>
    </alternativeName>
</protein>
<dbReference type="GO" id="GO:0043842">
    <property type="term" value="F:Kdo transferase activity"/>
    <property type="evidence" value="ECO:0007669"/>
    <property type="project" value="UniProtKB-EC"/>
</dbReference>
<dbReference type="InterPro" id="IPR007507">
    <property type="entry name" value="Glycos_transf_N"/>
</dbReference>
<gene>
    <name evidence="10" type="primary">waaA</name>
    <name evidence="10" type="ORF">ACFO1V_11900</name>
</gene>
<evidence type="ECO:0000256" key="8">
    <source>
        <dbReference type="RuleBase" id="RU365103"/>
    </source>
</evidence>
<keyword evidence="8" id="KW-0472">Membrane</keyword>
<evidence type="ECO:0000256" key="7">
    <source>
        <dbReference type="ARBA" id="ARBA00049183"/>
    </source>
</evidence>
<feature type="domain" description="3-deoxy-D-manno-octulosonic-acid transferase N-terminal" evidence="9">
    <location>
        <begin position="44"/>
        <end position="214"/>
    </location>
</feature>
<organism evidence="10 11">
    <name type="scientific">Daeguia caeni</name>
    <dbReference type="NCBI Taxonomy" id="439612"/>
    <lineage>
        <taxon>Bacteria</taxon>
        <taxon>Pseudomonadati</taxon>
        <taxon>Pseudomonadota</taxon>
        <taxon>Alphaproteobacteria</taxon>
        <taxon>Hyphomicrobiales</taxon>
        <taxon>Brucellaceae</taxon>
        <taxon>Daeguia</taxon>
    </lineage>
</organism>
<dbReference type="Gene3D" id="3.40.50.2000">
    <property type="entry name" value="Glycogen Phosphorylase B"/>
    <property type="match status" value="1"/>
</dbReference>
<evidence type="ECO:0000256" key="1">
    <source>
        <dbReference type="ARBA" id="ARBA00003394"/>
    </source>
</evidence>
<dbReference type="Gene3D" id="3.40.50.11720">
    <property type="entry name" value="3-Deoxy-D-manno-octulosonic-acid transferase, N-terminal domain"/>
    <property type="match status" value="1"/>
</dbReference>
<evidence type="ECO:0000256" key="2">
    <source>
        <dbReference type="ARBA" id="ARBA00004713"/>
    </source>
</evidence>
<evidence type="ECO:0000256" key="3">
    <source>
        <dbReference type="ARBA" id="ARBA00012621"/>
    </source>
</evidence>
<dbReference type="RefSeq" id="WP_374833574.1">
    <property type="nucleotide sequence ID" value="NZ_JBHEEZ010000027.1"/>
</dbReference>
<keyword evidence="10" id="KW-0328">Glycosyltransferase</keyword>
<dbReference type="Proteomes" id="UP001596042">
    <property type="component" value="Unassembled WGS sequence"/>
</dbReference>
<comment type="catalytic activity">
    <reaction evidence="7 8">
        <text>lipid IVA (E. coli) + CMP-3-deoxy-beta-D-manno-octulosonate = alpha-Kdo-(2-&gt;6)-lipid IVA (E. coli) + CMP + H(+)</text>
        <dbReference type="Rhea" id="RHEA:28066"/>
        <dbReference type="ChEBI" id="CHEBI:15378"/>
        <dbReference type="ChEBI" id="CHEBI:58603"/>
        <dbReference type="ChEBI" id="CHEBI:60364"/>
        <dbReference type="ChEBI" id="CHEBI:60377"/>
        <dbReference type="ChEBI" id="CHEBI:85987"/>
        <dbReference type="EC" id="2.4.99.12"/>
    </reaction>
</comment>
<dbReference type="PANTHER" id="PTHR42755:SF1">
    <property type="entry name" value="3-DEOXY-D-MANNO-OCTULOSONIC ACID TRANSFERASE, MITOCHONDRIAL-RELATED"/>
    <property type="match status" value="1"/>
</dbReference>
<keyword evidence="8" id="KW-0448">Lipopolysaccharide biosynthesis</keyword>
<dbReference type="NCBIfam" id="NF004387">
    <property type="entry name" value="PRK05749.1-3"/>
    <property type="match status" value="1"/>
</dbReference>
<evidence type="ECO:0000259" key="9">
    <source>
        <dbReference type="Pfam" id="PF04413"/>
    </source>
</evidence>
<dbReference type="EC" id="2.4.99.12" evidence="3 8"/>
<name>A0ABV9H7H8_9HYPH</name>
<keyword evidence="11" id="KW-1185">Reference proteome</keyword>
<keyword evidence="5 8" id="KW-0808">Transferase</keyword>
<evidence type="ECO:0000256" key="6">
    <source>
        <dbReference type="ARBA" id="ARBA00031445"/>
    </source>
</evidence>
<comment type="function">
    <text evidence="1 8">Involved in lipopolysaccharide (LPS) biosynthesis. Catalyzes the transfer of 3-deoxy-D-manno-octulosonate (Kdo) residue(s) from CMP-Kdo to lipid IV(A), the tetraacyldisaccharide-1,4'-bisphosphate precursor of lipid A.</text>
</comment>
<comment type="similarity">
    <text evidence="8">Belongs to the glycosyltransferase group 1 family.</text>
</comment>
<evidence type="ECO:0000256" key="4">
    <source>
        <dbReference type="ARBA" id="ARBA00019077"/>
    </source>
</evidence>
<accession>A0ABV9H7H8</accession>
<evidence type="ECO:0000313" key="10">
    <source>
        <dbReference type="EMBL" id="MFC4625903.1"/>
    </source>
</evidence>
<dbReference type="InterPro" id="IPR038107">
    <property type="entry name" value="Glycos_transf_N_sf"/>
</dbReference>
<proteinExistence type="inferred from homology"/>
<evidence type="ECO:0000256" key="5">
    <source>
        <dbReference type="ARBA" id="ARBA00022679"/>
    </source>
</evidence>
<evidence type="ECO:0000313" key="11">
    <source>
        <dbReference type="Proteomes" id="UP001596042"/>
    </source>
</evidence>
<dbReference type="SUPFAM" id="SSF53756">
    <property type="entry name" value="UDP-Glycosyltransferase/glycogen phosphorylase"/>
    <property type="match status" value="1"/>
</dbReference>
<keyword evidence="8" id="KW-1003">Cell membrane</keyword>
<dbReference type="PANTHER" id="PTHR42755">
    <property type="entry name" value="3-DEOXY-MANNO-OCTULOSONATE CYTIDYLYLTRANSFERASE"/>
    <property type="match status" value="1"/>
</dbReference>
<reference evidence="11" key="1">
    <citation type="journal article" date="2019" name="Int. J. Syst. Evol. Microbiol.">
        <title>The Global Catalogue of Microorganisms (GCM) 10K type strain sequencing project: providing services to taxonomists for standard genome sequencing and annotation.</title>
        <authorList>
            <consortium name="The Broad Institute Genomics Platform"/>
            <consortium name="The Broad Institute Genome Sequencing Center for Infectious Disease"/>
            <person name="Wu L."/>
            <person name="Ma J."/>
        </authorList>
    </citation>
    <scope>NUCLEOTIDE SEQUENCE [LARGE SCALE GENOMIC DNA]</scope>
    <source>
        <strain evidence="11">CGMCC 1.15731</strain>
    </source>
</reference>
<comment type="pathway">
    <text evidence="2 8">Bacterial outer membrane biogenesis; LPS core biosynthesis.</text>
</comment>
<dbReference type="InterPro" id="IPR039901">
    <property type="entry name" value="Kdotransferase"/>
</dbReference>
<sequence>MSERWARNLLSAYRMLGSAAYPFMGSYLWLRARRGKEDRQRKCERYGKTTCDRPQGPVIWAHAASVGETIAIAPLLTHLAGTGINIVLTTGTVTSAKVVADRLSGQVIHQYAPLDLLPAVTRFLDHWKPDLMIGCESEIWPATVQALASRHIPQVLVNARMSDRSFTTWNKHSALAEAVFENFAHVVAQSELDGDRFRALGARPVTVSGNLKVDTHLPQVDLNELGNLQRQIAGRRTWAAISTHEGEEEIAAEVHHLLSTRYPQLLSIIVPRHPERAADIEAMLTAKGLQVAARSRGDAITHDTNVLLGDTIGEMALYLQLTEIVFIGNSLTTQGGHNPLEPAMMGAAILTGAHVQNFRESFQRLIKNGGARIVKDRNMLAGAINFLYSNPQHLRAMISAGANTVNDMRGALDRTLSALEPFIQPLILKAQLSEQNAVPMSASLGGYQHGG</sequence>
<comment type="caution">
    <text evidence="10">The sequence shown here is derived from an EMBL/GenBank/DDBJ whole genome shotgun (WGS) entry which is preliminary data.</text>
</comment>
<dbReference type="EMBL" id="JBHSEL010000117">
    <property type="protein sequence ID" value="MFC4625903.1"/>
    <property type="molecule type" value="Genomic_DNA"/>
</dbReference>